<feature type="transmembrane region" description="Helical" evidence="1">
    <location>
        <begin position="259"/>
        <end position="280"/>
    </location>
</feature>
<accession>A0A1G6IAI5</accession>
<organism evidence="2 3">
    <name type="scientific">Melghirimyces thermohalophilus</name>
    <dbReference type="NCBI Taxonomy" id="1236220"/>
    <lineage>
        <taxon>Bacteria</taxon>
        <taxon>Bacillati</taxon>
        <taxon>Bacillota</taxon>
        <taxon>Bacilli</taxon>
        <taxon>Bacillales</taxon>
        <taxon>Thermoactinomycetaceae</taxon>
        <taxon>Melghirimyces</taxon>
    </lineage>
</organism>
<feature type="transmembrane region" description="Helical" evidence="1">
    <location>
        <begin position="120"/>
        <end position="144"/>
    </location>
</feature>
<feature type="transmembrane region" description="Helical" evidence="1">
    <location>
        <begin position="233"/>
        <end position="253"/>
    </location>
</feature>
<keyword evidence="1" id="KW-0812">Transmembrane</keyword>
<reference evidence="2 3" key="1">
    <citation type="submission" date="2016-10" db="EMBL/GenBank/DDBJ databases">
        <authorList>
            <person name="de Groot N.N."/>
        </authorList>
    </citation>
    <scope>NUCLEOTIDE SEQUENCE [LARGE SCALE GENOMIC DNA]</scope>
    <source>
        <strain evidence="2 3">DSM 45514</strain>
    </source>
</reference>
<evidence type="ECO:0000256" key="1">
    <source>
        <dbReference type="SAM" id="Phobius"/>
    </source>
</evidence>
<dbReference type="Proteomes" id="UP000199387">
    <property type="component" value="Unassembled WGS sequence"/>
</dbReference>
<dbReference type="OrthoDB" id="8478704at2"/>
<feature type="transmembrane region" description="Helical" evidence="1">
    <location>
        <begin position="292"/>
        <end position="310"/>
    </location>
</feature>
<dbReference type="STRING" id="1236220.SAMN04488112_102141"/>
<feature type="transmembrane region" description="Helical" evidence="1">
    <location>
        <begin position="21"/>
        <end position="42"/>
    </location>
</feature>
<name>A0A1G6IAI5_9BACL</name>
<feature type="transmembrane region" description="Helical" evidence="1">
    <location>
        <begin position="322"/>
        <end position="340"/>
    </location>
</feature>
<feature type="transmembrane region" description="Helical" evidence="1">
    <location>
        <begin position="48"/>
        <end position="66"/>
    </location>
</feature>
<keyword evidence="1" id="KW-1133">Transmembrane helix</keyword>
<gene>
    <name evidence="2" type="ORF">SAMN04488112_102141</name>
</gene>
<dbReference type="EMBL" id="FMZA01000002">
    <property type="protein sequence ID" value="SDC03537.1"/>
    <property type="molecule type" value="Genomic_DNA"/>
</dbReference>
<keyword evidence="1" id="KW-0472">Membrane</keyword>
<dbReference type="AlphaFoldDB" id="A0A1G6IAI5"/>
<evidence type="ECO:0000313" key="2">
    <source>
        <dbReference type="EMBL" id="SDC03537.1"/>
    </source>
</evidence>
<keyword evidence="3" id="KW-1185">Reference proteome</keyword>
<feature type="transmembrane region" description="Helical" evidence="1">
    <location>
        <begin position="193"/>
        <end position="212"/>
    </location>
</feature>
<sequence length="348" mass="39225">MNRKDMRAQENQENSRMNRKARIGAALFLFILSPFIGELLLGNLASEQLIVFPLLALLYGGGALFIREWVRRTGRGWPTIFCLALAYGLLEEGFVIQTLFNPNYLGLGLLDYGFIPSLGIGSFWSVYVLSLHVIWSISIPIAVTESLFWKHRTTPWLGRFGFTMCAILFFLGSVIMGLGVFYEYQFMASVKQLMISATLMMIFIVLGFTLFHKDKKVNTYNHPKFINQSAPNPWLLGGFAFISGSIFFLLSNIPYVHALLPAGVLVPILLLLELLVLVVTIRSSHKKGWSDIHRFSLAAGGMLVYCWGGFLTNIQLYGYSHLFVQGVWCFLAIALIVFIGSRLHRQSM</sequence>
<protein>
    <submittedName>
        <fullName evidence="2">Uncharacterized protein</fullName>
    </submittedName>
</protein>
<dbReference type="RefSeq" id="WP_091566120.1">
    <property type="nucleotide sequence ID" value="NZ_FMZA01000002.1"/>
</dbReference>
<feature type="transmembrane region" description="Helical" evidence="1">
    <location>
        <begin position="156"/>
        <end position="181"/>
    </location>
</feature>
<proteinExistence type="predicted"/>
<evidence type="ECO:0000313" key="3">
    <source>
        <dbReference type="Proteomes" id="UP000199387"/>
    </source>
</evidence>
<feature type="transmembrane region" description="Helical" evidence="1">
    <location>
        <begin position="78"/>
        <end position="100"/>
    </location>
</feature>